<reference evidence="4" key="1">
    <citation type="submission" date="2015-01" db="EMBL/GenBank/DDBJ databases">
        <title>Flavisolibacter sp./LCS9/ whole genome sequencing.</title>
        <authorList>
            <person name="Kim M.K."/>
            <person name="Srinivasan S."/>
            <person name="Lee J.-J."/>
        </authorList>
    </citation>
    <scope>NUCLEOTIDE SEQUENCE [LARGE SCALE GENOMIC DNA]</scope>
    <source>
        <strain evidence="4">LCS9</strain>
    </source>
</reference>
<dbReference type="KEGG" id="fla:SY85_02175"/>
<dbReference type="InterPro" id="IPR032285">
    <property type="entry name" value="Metallophos_N"/>
</dbReference>
<evidence type="ECO:0000313" key="3">
    <source>
        <dbReference type="EMBL" id="ANE49482.1"/>
    </source>
</evidence>
<dbReference type="Gene3D" id="3.60.21.10">
    <property type="match status" value="1"/>
</dbReference>
<dbReference type="SUPFAM" id="SSF56300">
    <property type="entry name" value="Metallo-dependent phosphatases"/>
    <property type="match status" value="1"/>
</dbReference>
<evidence type="ECO:0000259" key="1">
    <source>
        <dbReference type="Pfam" id="PF16370"/>
    </source>
</evidence>
<dbReference type="PANTHER" id="PTHR43143">
    <property type="entry name" value="METALLOPHOSPHOESTERASE, CALCINEURIN SUPERFAMILY"/>
    <property type="match status" value="1"/>
</dbReference>
<dbReference type="EMBL" id="CP011390">
    <property type="protein sequence ID" value="ANE49482.1"/>
    <property type="molecule type" value="Genomic_DNA"/>
</dbReference>
<sequence length="472" mass="52733">MQRRSFLRNTLWLSGGAVLASCSKKIVPEGSGTSEVIKGRVQSGGKGLANVAVSDGFSVVLTNAKGQYALTKHEAAEYIFVSTPAGYAFPHTNGIASTYKKLEGSGDIDFELERLTVDDNEHKFLIWADPQMANASDVQKMLAQSVPDVKKLVASAGTGALIHGITVGDIAWDKLEIFDDYKKGVQQMGIPFFQCIGNHDMDYRQGGDETSDRTFKKAFGPTYYSFNRGQVHYVVLDDVRYLGVERDYDGYITQQQLDWLKKDLSYVTKEKLIILCLHIPVHSSVKNRKDLYEILGDRTVHIMSGHTHWHDNVIQGNIYEHNHGTVCGAWWTGPICGDGTPNGYGVYTVKGTDLKWHYQATGQDANYQLSVSISEFNNVQKQVKVNIWNYDPAWKTAHWIDGEAKGSLEQFEGFDPQAYATLQGPNLPKPRGFAEPKMTDHLFRAFVPNTAKEIKIIATDRFGKEYVVTQTI</sequence>
<protein>
    <submittedName>
        <fullName evidence="3">Metallophosphoesterase</fullName>
    </submittedName>
</protein>
<dbReference type="OrthoDB" id="1776264at2"/>
<keyword evidence="4" id="KW-1185">Reference proteome</keyword>
<feature type="domain" description="Calcineurin-like phosphoesterase C-terminal" evidence="1">
    <location>
        <begin position="320"/>
        <end position="466"/>
    </location>
</feature>
<proteinExistence type="predicted"/>
<dbReference type="RefSeq" id="WP_066401592.1">
    <property type="nucleotide sequence ID" value="NZ_CP011390.1"/>
</dbReference>
<feature type="domain" description="Calcineurin-like phosphoesterase N-terminal" evidence="2">
    <location>
        <begin position="39"/>
        <end position="112"/>
    </location>
</feature>
<dbReference type="PATRIC" id="fig|1492898.3.peg.474"/>
<dbReference type="Pfam" id="PF16370">
    <property type="entry name" value="MetallophosC"/>
    <property type="match status" value="1"/>
</dbReference>
<dbReference type="PROSITE" id="PS51257">
    <property type="entry name" value="PROKAR_LIPOPROTEIN"/>
    <property type="match status" value="1"/>
</dbReference>
<dbReference type="InterPro" id="IPR032288">
    <property type="entry name" value="Metallophos_C"/>
</dbReference>
<dbReference type="Pfam" id="PF16371">
    <property type="entry name" value="MetallophosN"/>
    <property type="match status" value="1"/>
</dbReference>
<dbReference type="PANTHER" id="PTHR43143:SF1">
    <property type="entry name" value="SERINE_THREONINE-PROTEIN PHOSPHATASE CPPED1"/>
    <property type="match status" value="1"/>
</dbReference>
<reference evidence="3 4" key="2">
    <citation type="journal article" date="2016" name="Int. J. Syst. Evol. Microbiol.">
        <title>Flavisolibacter tropicus sp. nov., isolated from tropical soil.</title>
        <authorList>
            <person name="Lee J.J."/>
            <person name="Kang M.S."/>
            <person name="Kim G.S."/>
            <person name="Lee C.S."/>
            <person name="Lim S."/>
            <person name="Lee J."/>
            <person name="Roh S.H."/>
            <person name="Kang H."/>
            <person name="Ha J.M."/>
            <person name="Bae S."/>
            <person name="Jung H.Y."/>
            <person name="Kim M.K."/>
        </authorList>
    </citation>
    <scope>NUCLEOTIDE SEQUENCE [LARGE SCALE GENOMIC DNA]</scope>
    <source>
        <strain evidence="3 4">LCS9</strain>
    </source>
</reference>
<organism evidence="3 4">
    <name type="scientific">Flavisolibacter tropicus</name>
    <dbReference type="NCBI Taxonomy" id="1492898"/>
    <lineage>
        <taxon>Bacteria</taxon>
        <taxon>Pseudomonadati</taxon>
        <taxon>Bacteroidota</taxon>
        <taxon>Chitinophagia</taxon>
        <taxon>Chitinophagales</taxon>
        <taxon>Chitinophagaceae</taxon>
        <taxon>Flavisolibacter</taxon>
    </lineage>
</organism>
<dbReference type="STRING" id="1492898.SY85_02175"/>
<dbReference type="InterPro" id="IPR029052">
    <property type="entry name" value="Metallo-depent_PP-like"/>
</dbReference>
<dbReference type="AlphaFoldDB" id="A0A172TR72"/>
<name>A0A172TR72_9BACT</name>
<dbReference type="InterPro" id="IPR051918">
    <property type="entry name" value="STPP_CPPED1"/>
</dbReference>
<evidence type="ECO:0000259" key="2">
    <source>
        <dbReference type="Pfam" id="PF16371"/>
    </source>
</evidence>
<dbReference type="Proteomes" id="UP000077177">
    <property type="component" value="Chromosome"/>
</dbReference>
<gene>
    <name evidence="3" type="ORF">SY85_02175</name>
</gene>
<evidence type="ECO:0000313" key="4">
    <source>
        <dbReference type="Proteomes" id="UP000077177"/>
    </source>
</evidence>
<accession>A0A172TR72</accession>